<name>A0A5N1J817_9BACT</name>
<feature type="signal peptide" evidence="1">
    <location>
        <begin position="1"/>
        <end position="19"/>
    </location>
</feature>
<dbReference type="InterPro" id="IPR013783">
    <property type="entry name" value="Ig-like_fold"/>
</dbReference>
<protein>
    <recommendedName>
        <fullName evidence="2">PKD domain-containing protein</fullName>
    </recommendedName>
</protein>
<organism evidence="3 4">
    <name type="scientific">Adhaeribacter soli</name>
    <dbReference type="NCBI Taxonomy" id="2607655"/>
    <lineage>
        <taxon>Bacteria</taxon>
        <taxon>Pseudomonadati</taxon>
        <taxon>Bacteroidota</taxon>
        <taxon>Cytophagia</taxon>
        <taxon>Cytophagales</taxon>
        <taxon>Hymenobacteraceae</taxon>
        <taxon>Adhaeribacter</taxon>
    </lineage>
</organism>
<feature type="chain" id="PRO_5024842617" description="PKD domain-containing protein" evidence="1">
    <location>
        <begin position="20"/>
        <end position="759"/>
    </location>
</feature>
<dbReference type="RefSeq" id="WP_150902738.1">
    <property type="nucleotide sequence ID" value="NZ_VTWT01000002.1"/>
</dbReference>
<keyword evidence="4" id="KW-1185">Reference proteome</keyword>
<evidence type="ECO:0000259" key="2">
    <source>
        <dbReference type="PROSITE" id="PS50093"/>
    </source>
</evidence>
<evidence type="ECO:0000313" key="3">
    <source>
        <dbReference type="EMBL" id="KAA9340811.1"/>
    </source>
</evidence>
<dbReference type="InterPro" id="IPR035986">
    <property type="entry name" value="PKD_dom_sf"/>
</dbReference>
<dbReference type="Gene3D" id="2.60.40.10">
    <property type="entry name" value="Immunoglobulins"/>
    <property type="match status" value="1"/>
</dbReference>
<keyword evidence="1" id="KW-0732">Signal</keyword>
<dbReference type="AlphaFoldDB" id="A0A5N1J817"/>
<evidence type="ECO:0000313" key="4">
    <source>
        <dbReference type="Proteomes" id="UP000326570"/>
    </source>
</evidence>
<evidence type="ECO:0000256" key="1">
    <source>
        <dbReference type="SAM" id="SignalP"/>
    </source>
</evidence>
<dbReference type="InterPro" id="IPR000601">
    <property type="entry name" value="PKD_dom"/>
</dbReference>
<dbReference type="PROSITE" id="PS50093">
    <property type="entry name" value="PKD"/>
    <property type="match status" value="1"/>
</dbReference>
<feature type="domain" description="PKD" evidence="2">
    <location>
        <begin position="405"/>
        <end position="440"/>
    </location>
</feature>
<reference evidence="3 4" key="1">
    <citation type="submission" date="2019-09" db="EMBL/GenBank/DDBJ databases">
        <title>Genome sequence of Adhaeribacter sp. M2.</title>
        <authorList>
            <person name="Srinivasan S."/>
        </authorList>
    </citation>
    <scope>NUCLEOTIDE SEQUENCE [LARGE SCALE GENOMIC DNA]</scope>
    <source>
        <strain evidence="3 4">M2</strain>
    </source>
</reference>
<accession>A0A5N1J817</accession>
<sequence length="759" mass="83325">MKQLYYILMLCCSASMALAQGEANNWHFGNQASFEFSGTGSPVSTFTSAMTNAEEGCASISDKNGQLLFYTNGETIWDRSNNIMLNGHSLMGHVSSTQSSLIVPRPGSDSLYYVFTTDAVQNNLANGLRYSVVDMEANWPLGAVVSGQKNIALYGSATKPVSEKLTAVKHFNNRDVWVIVQSYVSLTQQEFIAFLVTSSGISASPVISVLPAVAGSQNIKTGYLKASPLGNYLAGNFGSNGCYLFDFDNKTGSVSNPLQLTNPSPRPYYGLEFSPDESKLYTNDSWLIQQFNLNSGNPASILASRTSLNPMSNYGAMQLAPNGKIYIARPGQNALAEISQPNAPGPSCNLTMFGPNLVLPSNSFEGLPNFITGYFNPPRFEYIGNCAGNPLYFSIPLSFGIDSATWNFGDTGSGAQNFARGLSPNHVFRNPGNFTVLLTIFRQGQPAYYQQQVVVRNKPQVQLDSDIVACAGDSISLKNHFPRSQFNERYLWSTGETGFAISPTVSGIYWLELTNGFCTTRDSIKVTFRPLPQVSLGASQILCDVATVTLDAKNPGCTYYWHPGKETTQTITVTKSGRYTVYVTSPDGCTNMDFIDITMITSPRVELGDDIVVCEGEPVTLRATDPGSGRSVLWSDGSRFLSLQPTKSGKYWVQVTHSICTISDTINVTFKSCPPPPVPVIPNIITPNGDEKNDKLVLKEIPEGVWHLKLFNRWGQLLFDEKGYRNDWPKDKISDGTYYYLLEDPETKRTFKGWVEVVH</sequence>
<gene>
    <name evidence="3" type="ORF">F0P94_05120</name>
</gene>
<dbReference type="Pfam" id="PF13585">
    <property type="entry name" value="CHU_C"/>
    <property type="match status" value="1"/>
</dbReference>
<dbReference type="SUPFAM" id="SSF49299">
    <property type="entry name" value="PKD domain"/>
    <property type="match status" value="1"/>
</dbReference>
<dbReference type="EMBL" id="VTWT01000002">
    <property type="protein sequence ID" value="KAA9340811.1"/>
    <property type="molecule type" value="Genomic_DNA"/>
</dbReference>
<dbReference type="CDD" id="cd00146">
    <property type="entry name" value="PKD"/>
    <property type="match status" value="1"/>
</dbReference>
<proteinExistence type="predicted"/>
<dbReference type="SUPFAM" id="SSF82171">
    <property type="entry name" value="DPP6 N-terminal domain-like"/>
    <property type="match status" value="1"/>
</dbReference>
<dbReference type="Proteomes" id="UP000326570">
    <property type="component" value="Unassembled WGS sequence"/>
</dbReference>
<comment type="caution">
    <text evidence="3">The sequence shown here is derived from an EMBL/GenBank/DDBJ whole genome shotgun (WGS) entry which is preliminary data.</text>
</comment>